<name>A0ABW2YMI1_9GAMM</name>
<accession>A0ABW2YMI1</accession>
<protein>
    <recommendedName>
        <fullName evidence="3">Alanine acetyltransferase</fullName>
    </recommendedName>
</protein>
<evidence type="ECO:0000313" key="1">
    <source>
        <dbReference type="EMBL" id="MFD0739076.1"/>
    </source>
</evidence>
<evidence type="ECO:0000313" key="2">
    <source>
        <dbReference type="Proteomes" id="UP001597090"/>
    </source>
</evidence>
<reference evidence="2" key="1">
    <citation type="journal article" date="2019" name="Int. J. Syst. Evol. Microbiol.">
        <title>The Global Catalogue of Microorganisms (GCM) 10K type strain sequencing project: providing services to taxonomists for standard genome sequencing and annotation.</title>
        <authorList>
            <consortium name="The Broad Institute Genomics Platform"/>
            <consortium name="The Broad Institute Genome Sequencing Center for Infectious Disease"/>
            <person name="Wu L."/>
            <person name="Ma J."/>
        </authorList>
    </citation>
    <scope>NUCLEOTIDE SEQUENCE [LARGE SCALE GENOMIC DNA]</scope>
    <source>
        <strain evidence="2">CCUG 55491</strain>
    </source>
</reference>
<proteinExistence type="predicted"/>
<sequence>MGHDVLVLAPRHSPPAAAVAAAEIPSATSAEPKAPSPDHALLRALARAAGRRDPADVAALVPDPVALRGNPAAKRALWPRLRALRRRAAPA</sequence>
<dbReference type="RefSeq" id="WP_386812565.1">
    <property type="nucleotide sequence ID" value="NZ_JBHTIH010000003.1"/>
</dbReference>
<evidence type="ECO:0008006" key="3">
    <source>
        <dbReference type="Google" id="ProtNLM"/>
    </source>
</evidence>
<gene>
    <name evidence="1" type="ORF">ACFQZQ_07260</name>
</gene>
<comment type="caution">
    <text evidence="1">The sequence shown here is derived from an EMBL/GenBank/DDBJ whole genome shotgun (WGS) entry which is preliminary data.</text>
</comment>
<organism evidence="1 2">
    <name type="scientific">Lysobacter koreensis</name>
    <dbReference type="NCBI Taxonomy" id="266122"/>
    <lineage>
        <taxon>Bacteria</taxon>
        <taxon>Pseudomonadati</taxon>
        <taxon>Pseudomonadota</taxon>
        <taxon>Gammaproteobacteria</taxon>
        <taxon>Lysobacterales</taxon>
        <taxon>Lysobacteraceae</taxon>
        <taxon>Lysobacter</taxon>
    </lineage>
</organism>
<dbReference type="EMBL" id="JBHTIH010000003">
    <property type="protein sequence ID" value="MFD0739076.1"/>
    <property type="molecule type" value="Genomic_DNA"/>
</dbReference>
<dbReference type="Proteomes" id="UP001597090">
    <property type="component" value="Unassembled WGS sequence"/>
</dbReference>
<keyword evidence="2" id="KW-1185">Reference proteome</keyword>